<dbReference type="eggNOG" id="ENOG502Z7VM">
    <property type="taxonomic scope" value="Bacteria"/>
</dbReference>
<sequence length="398" mass="45396">MLKKLQTYLLFGNTFCGIEHNNKQTIEAVLLQKKSNEIIIKDSFVTTTVEEIAEKLPKKQHVFLVLNNDDVLSKFVQSTEKESNRLLFEAFPNLKINDFYYEIDSQGSFHNIAICRKSIVDKLIASYKIQQITIIGFSLGNTMTSFVNDFIEESNYYTSNALLTQENEAITEIQLIENPPNKTHTINGLEVKSSQLLSFSGVLSHILQSKTTVSNFEEKETELVTNFKQQRFFSQFSMFGLGFVLFLLLINFFVFNSYYSTVEEMKQTAAVNSNQKEKLLTLKTLVEQKQKTVDDILKKSSSKSSYYIDAIATSLPNTLQLSALKYQPLTKRIKKNNPIQLKKEELIISGISTDSDLFSDWIQKIESLDWVVAVTVADYGAVSKNNSEFTLKIELSDE</sequence>
<name>A9CUJ3_9FLAO</name>
<dbReference type="EMBL" id="ABIB01000030">
    <property type="protein sequence ID" value="EDP94109.1"/>
    <property type="molecule type" value="Genomic_DNA"/>
</dbReference>
<feature type="transmembrane region" description="Helical" evidence="1">
    <location>
        <begin position="236"/>
        <end position="259"/>
    </location>
</feature>
<dbReference type="RefSeq" id="WP_007092594.1">
    <property type="nucleotide sequence ID" value="NZ_CP142125.1"/>
</dbReference>
<keyword evidence="1" id="KW-1133">Transmembrane helix</keyword>
<organism evidence="2 3">
    <name type="scientific">Kordia algicida OT-1</name>
    <dbReference type="NCBI Taxonomy" id="391587"/>
    <lineage>
        <taxon>Bacteria</taxon>
        <taxon>Pseudomonadati</taxon>
        <taxon>Bacteroidota</taxon>
        <taxon>Flavobacteriia</taxon>
        <taxon>Flavobacteriales</taxon>
        <taxon>Flavobacteriaceae</taxon>
        <taxon>Kordia</taxon>
    </lineage>
</organism>
<evidence type="ECO:0000313" key="3">
    <source>
        <dbReference type="Proteomes" id="UP000002945"/>
    </source>
</evidence>
<protein>
    <submittedName>
        <fullName evidence="2">Uncharacterized protein</fullName>
    </submittedName>
</protein>
<dbReference type="STRING" id="391587.KAOT1_00050"/>
<dbReference type="AlphaFoldDB" id="A9CUJ3"/>
<reference evidence="2 3" key="1">
    <citation type="journal article" date="2011" name="J. Bacteriol.">
        <title>Genome sequence of the algicidal bacterium Kordia algicida OT-1.</title>
        <authorList>
            <person name="Lee H.S."/>
            <person name="Kang S.G."/>
            <person name="Kwon K.K."/>
            <person name="Lee J.H."/>
            <person name="Kim S.J."/>
        </authorList>
    </citation>
    <scope>NUCLEOTIDE SEQUENCE [LARGE SCALE GENOMIC DNA]</scope>
    <source>
        <strain evidence="2 3">OT-1</strain>
    </source>
</reference>
<proteinExistence type="predicted"/>
<evidence type="ECO:0000256" key="1">
    <source>
        <dbReference type="SAM" id="Phobius"/>
    </source>
</evidence>
<evidence type="ECO:0000313" key="2">
    <source>
        <dbReference type="EMBL" id="EDP94109.1"/>
    </source>
</evidence>
<dbReference type="OrthoDB" id="1186626at2"/>
<keyword evidence="1" id="KW-0472">Membrane</keyword>
<gene>
    <name evidence="2" type="ORF">KAOT1_00050</name>
</gene>
<dbReference type="Proteomes" id="UP000002945">
    <property type="component" value="Unassembled WGS sequence"/>
</dbReference>
<keyword evidence="1" id="KW-0812">Transmembrane</keyword>
<comment type="caution">
    <text evidence="2">The sequence shown here is derived from an EMBL/GenBank/DDBJ whole genome shotgun (WGS) entry which is preliminary data.</text>
</comment>
<keyword evidence="3" id="KW-1185">Reference proteome</keyword>
<accession>A9CUJ3</accession>
<dbReference type="HOGENOM" id="CLU_692199_0_0_10"/>